<dbReference type="CDD" id="cd06464">
    <property type="entry name" value="ACD_sHsps-like"/>
    <property type="match status" value="1"/>
</dbReference>
<sequence>MSTLVKHTTPMPLAEWATRDLPEFFRGWDWTDVGTWFDRDSLRLEEFREDGAMIVRAEIPGIDPDKDVEITVSEGALCLRVERRSETEDSGKGFYRSEFHYGQFTRRIPLPAGTTEKQISASYTDGILEIKLPITQTHNGATKIEVLRK</sequence>
<dbReference type="AlphaFoldDB" id="A0A6J7DYF2"/>
<organism evidence="2">
    <name type="scientific">freshwater metagenome</name>
    <dbReference type="NCBI Taxonomy" id="449393"/>
    <lineage>
        <taxon>unclassified sequences</taxon>
        <taxon>metagenomes</taxon>
        <taxon>ecological metagenomes</taxon>
    </lineage>
</organism>
<evidence type="ECO:0000259" key="1">
    <source>
        <dbReference type="PROSITE" id="PS01031"/>
    </source>
</evidence>
<proteinExistence type="predicted"/>
<gene>
    <name evidence="2" type="ORF">UFOPK3401_01059</name>
</gene>
<accession>A0A6J7DYF2</accession>
<dbReference type="EMBL" id="CAFBLM010000049">
    <property type="protein sequence ID" value="CAB4875601.1"/>
    <property type="molecule type" value="Genomic_DNA"/>
</dbReference>
<dbReference type="Pfam" id="PF00011">
    <property type="entry name" value="HSP20"/>
    <property type="match status" value="1"/>
</dbReference>
<dbReference type="SUPFAM" id="SSF49764">
    <property type="entry name" value="HSP20-like chaperones"/>
    <property type="match status" value="1"/>
</dbReference>
<reference evidence="2" key="1">
    <citation type="submission" date="2020-05" db="EMBL/GenBank/DDBJ databases">
        <authorList>
            <person name="Chiriac C."/>
            <person name="Salcher M."/>
            <person name="Ghai R."/>
            <person name="Kavagutti S V."/>
        </authorList>
    </citation>
    <scope>NUCLEOTIDE SEQUENCE</scope>
</reference>
<evidence type="ECO:0000313" key="2">
    <source>
        <dbReference type="EMBL" id="CAB4875601.1"/>
    </source>
</evidence>
<dbReference type="InterPro" id="IPR008978">
    <property type="entry name" value="HSP20-like_chaperone"/>
</dbReference>
<protein>
    <submittedName>
        <fullName evidence="2">Unannotated protein</fullName>
    </submittedName>
</protein>
<dbReference type="Gene3D" id="2.60.40.790">
    <property type="match status" value="1"/>
</dbReference>
<dbReference type="InterPro" id="IPR002068">
    <property type="entry name" value="A-crystallin/Hsp20_dom"/>
</dbReference>
<feature type="domain" description="SHSP" evidence="1">
    <location>
        <begin position="35"/>
        <end position="149"/>
    </location>
</feature>
<dbReference type="PROSITE" id="PS01031">
    <property type="entry name" value="SHSP"/>
    <property type="match status" value="1"/>
</dbReference>
<name>A0A6J7DYF2_9ZZZZ</name>
<dbReference type="PANTHER" id="PTHR11527">
    <property type="entry name" value="HEAT-SHOCK PROTEIN 20 FAMILY MEMBER"/>
    <property type="match status" value="1"/>
</dbReference>
<dbReference type="InterPro" id="IPR031107">
    <property type="entry name" value="Small_HSP"/>
</dbReference>